<organism evidence="1 2">
    <name type="scientific">Collybia nuda</name>
    <dbReference type="NCBI Taxonomy" id="64659"/>
    <lineage>
        <taxon>Eukaryota</taxon>
        <taxon>Fungi</taxon>
        <taxon>Dikarya</taxon>
        <taxon>Basidiomycota</taxon>
        <taxon>Agaricomycotina</taxon>
        <taxon>Agaricomycetes</taxon>
        <taxon>Agaricomycetidae</taxon>
        <taxon>Agaricales</taxon>
        <taxon>Tricholomatineae</taxon>
        <taxon>Clitocybaceae</taxon>
        <taxon>Collybia</taxon>
    </lineage>
</organism>
<proteinExistence type="predicted"/>
<evidence type="ECO:0000313" key="2">
    <source>
        <dbReference type="Proteomes" id="UP000807353"/>
    </source>
</evidence>
<accession>A0A9P5Y953</accession>
<reference evidence="1" key="1">
    <citation type="submission" date="2020-11" db="EMBL/GenBank/DDBJ databases">
        <authorList>
            <consortium name="DOE Joint Genome Institute"/>
            <person name="Ahrendt S."/>
            <person name="Riley R."/>
            <person name="Andreopoulos W."/>
            <person name="Labutti K."/>
            <person name="Pangilinan J."/>
            <person name="Ruiz-Duenas F.J."/>
            <person name="Barrasa J.M."/>
            <person name="Sanchez-Garcia M."/>
            <person name="Camarero S."/>
            <person name="Miyauchi S."/>
            <person name="Serrano A."/>
            <person name="Linde D."/>
            <person name="Babiker R."/>
            <person name="Drula E."/>
            <person name="Ayuso-Fernandez I."/>
            <person name="Pacheco R."/>
            <person name="Padilla G."/>
            <person name="Ferreira P."/>
            <person name="Barriuso J."/>
            <person name="Kellner H."/>
            <person name="Castanera R."/>
            <person name="Alfaro M."/>
            <person name="Ramirez L."/>
            <person name="Pisabarro A.G."/>
            <person name="Kuo A."/>
            <person name="Tritt A."/>
            <person name="Lipzen A."/>
            <person name="He G."/>
            <person name="Yan M."/>
            <person name="Ng V."/>
            <person name="Cullen D."/>
            <person name="Martin F."/>
            <person name="Rosso M.-N."/>
            <person name="Henrissat B."/>
            <person name="Hibbett D."/>
            <person name="Martinez A.T."/>
            <person name="Grigoriev I.V."/>
        </authorList>
    </citation>
    <scope>NUCLEOTIDE SEQUENCE</scope>
    <source>
        <strain evidence="1">CBS 247.69</strain>
    </source>
</reference>
<dbReference type="AlphaFoldDB" id="A0A9P5Y953"/>
<gene>
    <name evidence="1" type="ORF">BDZ94DRAFT_1252447</name>
</gene>
<protein>
    <submittedName>
        <fullName evidence="1">Uncharacterized protein</fullName>
    </submittedName>
</protein>
<dbReference type="EMBL" id="MU150244">
    <property type="protein sequence ID" value="KAF9465872.1"/>
    <property type="molecule type" value="Genomic_DNA"/>
</dbReference>
<dbReference type="Proteomes" id="UP000807353">
    <property type="component" value="Unassembled WGS sequence"/>
</dbReference>
<evidence type="ECO:0000313" key="1">
    <source>
        <dbReference type="EMBL" id="KAF9465872.1"/>
    </source>
</evidence>
<comment type="caution">
    <text evidence="1">The sequence shown here is derived from an EMBL/GenBank/DDBJ whole genome shotgun (WGS) entry which is preliminary data.</text>
</comment>
<name>A0A9P5Y953_9AGAR</name>
<sequence length="197" mass="21687">MNGFASMKRFQFSSSVHQLAWRTSSLIITCAPLAIALASAHMSRQNHIFKRFITPLKYRIPVGAYTTHIDFPSHSDRTSLDFNAVNPQLVGSCPSTRTRLSLEPQPLGSHVAGLGNSIENATTSNVRSTTLSLILPSVNFDSYTTMVLRTVAWTIKCVLLAGTTAAYIAARVIFMALKILSPAELQDMEWTSFMPHV</sequence>
<keyword evidence="2" id="KW-1185">Reference proteome</keyword>